<comment type="caution">
    <text evidence="2">The sequence shown here is derived from an EMBL/GenBank/DDBJ whole genome shotgun (WGS) entry which is preliminary data.</text>
</comment>
<feature type="transmembrane region" description="Helical" evidence="1">
    <location>
        <begin position="58"/>
        <end position="89"/>
    </location>
</feature>
<protein>
    <recommendedName>
        <fullName evidence="4">Pentapeptide repeat-containing protein</fullName>
    </recommendedName>
</protein>
<accession>A0ABX1LKG8</accession>
<dbReference type="Gene3D" id="2.160.20.80">
    <property type="entry name" value="E3 ubiquitin-protein ligase SopA"/>
    <property type="match status" value="3"/>
</dbReference>
<keyword evidence="3" id="KW-1185">Reference proteome</keyword>
<evidence type="ECO:0000256" key="1">
    <source>
        <dbReference type="SAM" id="Phobius"/>
    </source>
</evidence>
<reference evidence="2 3" key="1">
    <citation type="submission" date="2020-03" db="EMBL/GenBank/DDBJ databases">
        <title>Draft Genome Sequence of 2-Methylisoborneol Producing Pseudanabaena yagii Strain GIHE-NHR1 Isolated from North Han River in South Korea.</title>
        <authorList>
            <person name="Jeong J."/>
        </authorList>
    </citation>
    <scope>NUCLEOTIDE SEQUENCE [LARGE SCALE GENOMIC DNA]</scope>
    <source>
        <strain evidence="2 3">GIHE-NHR1</strain>
    </source>
</reference>
<evidence type="ECO:0000313" key="2">
    <source>
        <dbReference type="EMBL" id="NMF56615.1"/>
    </source>
</evidence>
<dbReference type="PANTHER" id="PTHR14136">
    <property type="entry name" value="BTB_POZ DOMAIN-CONTAINING PROTEIN KCTD9"/>
    <property type="match status" value="1"/>
</dbReference>
<proteinExistence type="predicted"/>
<dbReference type="PANTHER" id="PTHR14136:SF17">
    <property type="entry name" value="BTB_POZ DOMAIN-CONTAINING PROTEIN KCTD9"/>
    <property type="match status" value="1"/>
</dbReference>
<dbReference type="RefSeq" id="WP_169361742.1">
    <property type="nucleotide sequence ID" value="NZ_JAAVJL010000001.1"/>
</dbReference>
<feature type="transmembrane region" description="Helical" evidence="1">
    <location>
        <begin position="139"/>
        <end position="160"/>
    </location>
</feature>
<dbReference type="InterPro" id="IPR051082">
    <property type="entry name" value="Pentapeptide-BTB/POZ_domain"/>
</dbReference>
<evidence type="ECO:0000313" key="3">
    <source>
        <dbReference type="Proteomes" id="UP000738376"/>
    </source>
</evidence>
<gene>
    <name evidence="2" type="ORF">HC246_00860</name>
</gene>
<dbReference type="SUPFAM" id="SSF141571">
    <property type="entry name" value="Pentapeptide repeat-like"/>
    <property type="match status" value="2"/>
</dbReference>
<evidence type="ECO:0008006" key="4">
    <source>
        <dbReference type="Google" id="ProtNLM"/>
    </source>
</evidence>
<dbReference type="InterPro" id="IPR001646">
    <property type="entry name" value="5peptide_repeat"/>
</dbReference>
<keyword evidence="1" id="KW-0472">Membrane</keyword>
<dbReference type="Proteomes" id="UP000738376">
    <property type="component" value="Unassembled WGS sequence"/>
</dbReference>
<keyword evidence="1" id="KW-0812">Transmembrane</keyword>
<name>A0ABX1LKG8_9CYAN</name>
<feature type="transmembrane region" description="Helical" evidence="1">
    <location>
        <begin position="101"/>
        <end position="127"/>
    </location>
</feature>
<dbReference type="Pfam" id="PF00805">
    <property type="entry name" value="Pentapeptide"/>
    <property type="match status" value="3"/>
</dbReference>
<keyword evidence="1" id="KW-1133">Transmembrane helix</keyword>
<dbReference type="EMBL" id="JAAVJL010000001">
    <property type="protein sequence ID" value="NMF56615.1"/>
    <property type="molecule type" value="Genomic_DNA"/>
</dbReference>
<organism evidence="2 3">
    <name type="scientific">Pseudanabaena yagii GIHE-NHR1</name>
    <dbReference type="NCBI Taxonomy" id="2722753"/>
    <lineage>
        <taxon>Bacteria</taxon>
        <taxon>Bacillati</taxon>
        <taxon>Cyanobacteriota</taxon>
        <taxon>Cyanophyceae</taxon>
        <taxon>Pseudanabaenales</taxon>
        <taxon>Pseudanabaenaceae</taxon>
        <taxon>Pseudanabaena</taxon>
        <taxon>Pseudanabaena yagii</taxon>
    </lineage>
</organism>
<sequence length="653" mass="71182">MTLSFVGQDLRHQSFNGREDLAGADFTGADLRGCDFREAILTGANFTGVKTGQSNQQFIYLIEVTVAFTFMFVVIGSGASLGFLLGVIVDDALVSILGSVLGGFLGAVASGIVVSLVSFLTAFIARVTGGAGIVRVDPLMFKITLAIVSLLGIVVVIIVQAYKSFLTGNVRWGILCITASLVFIIITLPVSKELLETLKSSISTYFNGADLTGANFANAELQFTDFTDTNCDLINWQGAKFFRCKLPKNIEDTKVRNLCKKPESGRAVNYASANFHKAYLQNVDLVDAILHNANLNGADLRGAKLINADLSNSQALGTDFTGATLTGARIFNWGINPETKFENVICTHVYIDEAGKERKPASGDFAEGDFALLVGEFTNTLDFLFKNEINFSAFQYAMQQMVIKNPEVQLSINQTKFIGQNKDALKRSYDVSPDADKGKLHADFSESYDIYKRLHPEDNQLIRDLNRKLTFLEGEVKTLKVLNAEKDERIADLKDANAGFKEIAKTQATKSNDKIIVQQVQGEKNQVSDKNQNISLKSDGNMTGVTVAGGDISGTVTVTIQQLRDSDTPEAPKLADLLTDLQKAISESTELTEEDKTKALQYIDTIGKFANNKEDHDMIGTVIDKIIKVVSKAAKLLTPVQAIADGLRKILQL</sequence>
<feature type="transmembrane region" description="Helical" evidence="1">
    <location>
        <begin position="172"/>
        <end position="190"/>
    </location>
</feature>